<dbReference type="SUPFAM" id="SSF48452">
    <property type="entry name" value="TPR-like"/>
    <property type="match status" value="2"/>
</dbReference>
<reference evidence="2" key="1">
    <citation type="journal article" date="2021" name="PeerJ">
        <title>Extensive microbial diversity within the chicken gut microbiome revealed by metagenomics and culture.</title>
        <authorList>
            <person name="Gilroy R."/>
            <person name="Ravi A."/>
            <person name="Getino M."/>
            <person name="Pursley I."/>
            <person name="Horton D.L."/>
            <person name="Alikhan N.F."/>
            <person name="Baker D."/>
            <person name="Gharbi K."/>
            <person name="Hall N."/>
            <person name="Watson M."/>
            <person name="Adriaenssens E.M."/>
            <person name="Foster-Nyarko E."/>
            <person name="Jarju S."/>
            <person name="Secka A."/>
            <person name="Antonio M."/>
            <person name="Oren A."/>
            <person name="Chaudhuri R.R."/>
            <person name="La Ragione R."/>
            <person name="Hildebrand F."/>
            <person name="Pallen M.J."/>
        </authorList>
    </citation>
    <scope>NUCLEOTIDE SEQUENCE</scope>
    <source>
        <strain evidence="2">CHK187-5294</strain>
    </source>
</reference>
<name>A0A9D2IE65_9FIRM</name>
<dbReference type="Gene3D" id="1.25.40.10">
    <property type="entry name" value="Tetratricopeptide repeat domain"/>
    <property type="match status" value="2"/>
</dbReference>
<dbReference type="SMART" id="SM00028">
    <property type="entry name" value="TPR"/>
    <property type="match status" value="5"/>
</dbReference>
<proteinExistence type="predicted"/>
<dbReference type="EMBL" id="DXCL01000026">
    <property type="protein sequence ID" value="HIZ03437.1"/>
    <property type="molecule type" value="Genomic_DNA"/>
</dbReference>
<sequence length="579" mass="64785">MEEKVVKFDLGAERLLDIAEKKLDEKDYIGALRVLRKSVERNGATADEYSMFAEIYDEMEIFEYAVNSWYKFLDVCSEEEAVDAYEGLAACYYNMGSEAQAAFYYNMMMHDQYVSPDNNIEMGEMFSAPPKRRFRIVYPPEEADFSEELDEGLRALRGGEYEKADKIFSAVPDGASCYASAQNFLALSKLMQGDTAGAEEICKKQLAKNENDVALLSTYAAVLTESGRSEESRAAAERLAALPAESADELYKIATVCCENKLYDEAYEKFCILEEQVSYDLTLLYFKAVAAFKSGRVRESLQGFAKIVDIYPDAAVARYYFNEVRRYAEEGGDEPETGFFYRVPRKEREARVKIMAALAEVPLAELQAYLEQADITEYLDWCFDEADGVDAELMLLGLRVAVRAEMDDFVRDILLDSTVNDVIKIEALRYLAERNKDFEAGVVVADIYRCATFYKLNVGRVRRGKFTAAYALCFARFAFLTDEGCEPFKRAAEHIYAVLERADKLTLASDAESLACAVCFLASGGGAKRTREVLGALGGNSITVAEILHAVNEEAAREIAAANAENEDDRSGQDKNGEN</sequence>
<evidence type="ECO:0000256" key="1">
    <source>
        <dbReference type="SAM" id="MobiDB-lite"/>
    </source>
</evidence>
<dbReference type="Proteomes" id="UP000824132">
    <property type="component" value="Unassembled WGS sequence"/>
</dbReference>
<evidence type="ECO:0000313" key="2">
    <source>
        <dbReference type="EMBL" id="HIZ03437.1"/>
    </source>
</evidence>
<evidence type="ECO:0000313" key="3">
    <source>
        <dbReference type="Proteomes" id="UP000824132"/>
    </source>
</evidence>
<organism evidence="2 3">
    <name type="scientific">Candidatus Borkfalkia avistercoris</name>
    <dbReference type="NCBI Taxonomy" id="2838504"/>
    <lineage>
        <taxon>Bacteria</taxon>
        <taxon>Bacillati</taxon>
        <taxon>Bacillota</taxon>
        <taxon>Clostridia</taxon>
        <taxon>Christensenellales</taxon>
        <taxon>Christensenellaceae</taxon>
        <taxon>Candidatus Borkfalkia</taxon>
    </lineage>
</organism>
<dbReference type="InterPro" id="IPR011990">
    <property type="entry name" value="TPR-like_helical_dom_sf"/>
</dbReference>
<evidence type="ECO:0008006" key="4">
    <source>
        <dbReference type="Google" id="ProtNLM"/>
    </source>
</evidence>
<dbReference type="AlphaFoldDB" id="A0A9D2IE65"/>
<gene>
    <name evidence="2" type="ORF">H9727_04040</name>
</gene>
<dbReference type="InterPro" id="IPR019734">
    <property type="entry name" value="TPR_rpt"/>
</dbReference>
<reference evidence="2" key="2">
    <citation type="submission" date="2021-04" db="EMBL/GenBank/DDBJ databases">
        <authorList>
            <person name="Gilroy R."/>
        </authorList>
    </citation>
    <scope>NUCLEOTIDE SEQUENCE</scope>
    <source>
        <strain evidence="2">CHK187-5294</strain>
    </source>
</reference>
<protein>
    <recommendedName>
        <fullName evidence="4">Tetratricopeptide repeat protein</fullName>
    </recommendedName>
</protein>
<comment type="caution">
    <text evidence="2">The sequence shown here is derived from an EMBL/GenBank/DDBJ whole genome shotgun (WGS) entry which is preliminary data.</text>
</comment>
<feature type="compositionally biased region" description="Basic and acidic residues" evidence="1">
    <location>
        <begin position="569"/>
        <end position="579"/>
    </location>
</feature>
<feature type="region of interest" description="Disordered" evidence="1">
    <location>
        <begin position="560"/>
        <end position="579"/>
    </location>
</feature>
<accession>A0A9D2IE65</accession>